<sequence length="197" mass="21149">MKSLIKSVIRLVFLLLAFPFWVGFTLQSILMGKDQATTSWSQMVSLFPGLIGVYLRAAFYRLVLNNTSQNTVIGFGTLFSQHDTHISDGVYIGPQCNIGKCRIQANCLLGSGVHIMSGKGQHNFSDPDTPLREQGGTFTQVEIGEDSWLGNGALVMANVGKKCVVAAGSVVISDVPDYAIVGGNPAKVLGSRKPKDT</sequence>
<keyword evidence="1" id="KW-1133">Transmembrane helix</keyword>
<dbReference type="Gene3D" id="2.160.10.10">
    <property type="entry name" value="Hexapeptide repeat proteins"/>
    <property type="match status" value="1"/>
</dbReference>
<proteinExistence type="predicted"/>
<dbReference type="InterPro" id="IPR051159">
    <property type="entry name" value="Hexapeptide_acetyltransf"/>
</dbReference>
<reference evidence="3" key="1">
    <citation type="submission" date="2016-11" db="EMBL/GenBank/DDBJ databases">
        <authorList>
            <person name="Varghese N."/>
            <person name="Submissions S."/>
        </authorList>
    </citation>
    <scope>NUCLEOTIDE SEQUENCE [LARGE SCALE GENOMIC DNA]</scope>
    <source>
        <strain evidence="3">CGMCC 1.8995</strain>
    </source>
</reference>
<evidence type="ECO:0000256" key="1">
    <source>
        <dbReference type="SAM" id="Phobius"/>
    </source>
</evidence>
<dbReference type="RefSeq" id="WP_073319541.1">
    <property type="nucleotide sequence ID" value="NZ_FQWD01000002.1"/>
</dbReference>
<gene>
    <name evidence="2" type="ORF">SAMN05216361_1262</name>
</gene>
<feature type="transmembrane region" description="Helical" evidence="1">
    <location>
        <begin position="12"/>
        <end position="31"/>
    </location>
</feature>
<dbReference type="STRING" id="634436.SAMN05216361_1262"/>
<protein>
    <submittedName>
        <fullName evidence="2">Transferase hexapeptide (Six repeat-containing protein)</fullName>
    </submittedName>
</protein>
<dbReference type="SUPFAM" id="SSF51161">
    <property type="entry name" value="Trimeric LpxA-like enzymes"/>
    <property type="match status" value="1"/>
</dbReference>
<dbReference type="GO" id="GO:0016740">
    <property type="term" value="F:transferase activity"/>
    <property type="evidence" value="ECO:0007669"/>
    <property type="project" value="UniProtKB-KW"/>
</dbReference>
<dbReference type="PANTHER" id="PTHR23416">
    <property type="entry name" value="SIALIC ACID SYNTHASE-RELATED"/>
    <property type="match status" value="1"/>
</dbReference>
<evidence type="ECO:0000313" key="3">
    <source>
        <dbReference type="Proteomes" id="UP000184520"/>
    </source>
</evidence>
<keyword evidence="2" id="KW-0808">Transferase</keyword>
<organism evidence="2 3">
    <name type="scientific">Marisediminitalea aggregata</name>
    <dbReference type="NCBI Taxonomy" id="634436"/>
    <lineage>
        <taxon>Bacteria</taxon>
        <taxon>Pseudomonadati</taxon>
        <taxon>Pseudomonadota</taxon>
        <taxon>Gammaproteobacteria</taxon>
        <taxon>Alteromonadales</taxon>
        <taxon>Alteromonadaceae</taxon>
        <taxon>Marisediminitalea</taxon>
    </lineage>
</organism>
<dbReference type="AlphaFoldDB" id="A0A1M5H109"/>
<name>A0A1M5H109_9ALTE</name>
<dbReference type="Proteomes" id="UP000184520">
    <property type="component" value="Unassembled WGS sequence"/>
</dbReference>
<keyword evidence="1" id="KW-0472">Membrane</keyword>
<dbReference type="OrthoDB" id="9815592at2"/>
<dbReference type="CDD" id="cd04647">
    <property type="entry name" value="LbH_MAT_like"/>
    <property type="match status" value="1"/>
</dbReference>
<dbReference type="InterPro" id="IPR011004">
    <property type="entry name" value="Trimer_LpxA-like_sf"/>
</dbReference>
<dbReference type="EMBL" id="FQWD01000002">
    <property type="protein sequence ID" value="SHG09643.1"/>
    <property type="molecule type" value="Genomic_DNA"/>
</dbReference>
<keyword evidence="3" id="KW-1185">Reference proteome</keyword>
<accession>A0A1M5H109</accession>
<keyword evidence="1" id="KW-0812">Transmembrane</keyword>
<evidence type="ECO:0000313" key="2">
    <source>
        <dbReference type="EMBL" id="SHG09643.1"/>
    </source>
</evidence>
<feature type="transmembrane region" description="Helical" evidence="1">
    <location>
        <begin position="43"/>
        <end position="63"/>
    </location>
</feature>